<evidence type="ECO:0000313" key="2">
    <source>
        <dbReference type="EMBL" id="KAI7750277.1"/>
    </source>
</evidence>
<dbReference type="CDD" id="cd03124">
    <property type="entry name" value="alpha_CA_prokaryotic_like"/>
    <property type="match status" value="1"/>
</dbReference>
<reference evidence="2" key="1">
    <citation type="submission" date="2022-06" db="EMBL/GenBank/DDBJ databases">
        <title>Uncovering the hologenomic basis of an extraordinary plant invasion.</title>
        <authorList>
            <person name="Bieker V.C."/>
            <person name="Martin M.D."/>
            <person name="Gilbert T."/>
            <person name="Hodgins K."/>
            <person name="Battlay P."/>
            <person name="Petersen B."/>
            <person name="Wilson J."/>
        </authorList>
    </citation>
    <scope>NUCLEOTIDE SEQUENCE</scope>
    <source>
        <strain evidence="2">AA19_3_7</strain>
        <tissue evidence="2">Leaf</tissue>
    </source>
</reference>
<dbReference type="Gene3D" id="3.10.200.10">
    <property type="entry name" value="Alpha carbonic anhydrase"/>
    <property type="match status" value="1"/>
</dbReference>
<dbReference type="GO" id="GO:0006730">
    <property type="term" value="P:one-carbon metabolic process"/>
    <property type="evidence" value="ECO:0007669"/>
    <property type="project" value="TreeGrafter"/>
</dbReference>
<dbReference type="InterPro" id="IPR023561">
    <property type="entry name" value="Carbonic_anhydrase_a-class"/>
</dbReference>
<name>A0AAD5CZI8_AMBAR</name>
<keyword evidence="3" id="KW-1185">Reference proteome</keyword>
<dbReference type="InterPro" id="IPR001148">
    <property type="entry name" value="CA_dom"/>
</dbReference>
<gene>
    <name evidence="2" type="ORF">M8C21_009779</name>
</gene>
<sequence length="255" mass="28910">MKYVVNGGADDQHKFSYDVNSPNGPDHWGKIRSEWSLCNTGDMQSPIDLNDERVQRTSKLGRLDTHYKPANATLINRGYDMTLTWIGGAGHIHINGTKYQLNQAHWHTPTEHSINGQRFNLELHLVHQSTNDKFAVVGVLYKLGHNDSFIAKIEPYLQALASTKGVNKSVGIIDPRVIKIGNSTEYYRYMGSLTTPACDEGVIWTIVRKVRTVSQEQVRIIREALDDEANGNARPIQPLNNRWVKLYIPHDHKTN</sequence>
<dbReference type="AlphaFoldDB" id="A0AAD5CZI8"/>
<dbReference type="SMART" id="SM01057">
    <property type="entry name" value="Carb_anhydrase"/>
    <property type="match status" value="1"/>
</dbReference>
<dbReference type="InterPro" id="IPR036398">
    <property type="entry name" value="CA_dom_sf"/>
</dbReference>
<accession>A0AAD5CZI8</accession>
<dbReference type="GO" id="GO:0004089">
    <property type="term" value="F:carbonate dehydratase activity"/>
    <property type="evidence" value="ECO:0007669"/>
    <property type="project" value="InterPro"/>
</dbReference>
<dbReference type="PANTHER" id="PTHR18952">
    <property type="entry name" value="CARBONIC ANHYDRASE"/>
    <property type="match status" value="1"/>
</dbReference>
<evidence type="ECO:0000259" key="1">
    <source>
        <dbReference type="PROSITE" id="PS51144"/>
    </source>
</evidence>
<comment type="caution">
    <text evidence="2">The sequence shown here is derived from an EMBL/GenBank/DDBJ whole genome shotgun (WGS) entry which is preliminary data.</text>
</comment>
<dbReference type="SUPFAM" id="SSF51069">
    <property type="entry name" value="Carbonic anhydrase"/>
    <property type="match status" value="1"/>
</dbReference>
<organism evidence="2 3">
    <name type="scientific">Ambrosia artemisiifolia</name>
    <name type="common">Common ragweed</name>
    <dbReference type="NCBI Taxonomy" id="4212"/>
    <lineage>
        <taxon>Eukaryota</taxon>
        <taxon>Viridiplantae</taxon>
        <taxon>Streptophyta</taxon>
        <taxon>Embryophyta</taxon>
        <taxon>Tracheophyta</taxon>
        <taxon>Spermatophyta</taxon>
        <taxon>Magnoliopsida</taxon>
        <taxon>eudicotyledons</taxon>
        <taxon>Gunneridae</taxon>
        <taxon>Pentapetalae</taxon>
        <taxon>asterids</taxon>
        <taxon>campanulids</taxon>
        <taxon>Asterales</taxon>
        <taxon>Asteraceae</taxon>
        <taxon>Asteroideae</taxon>
        <taxon>Heliantheae alliance</taxon>
        <taxon>Heliantheae</taxon>
        <taxon>Ambrosia</taxon>
    </lineage>
</organism>
<dbReference type="PANTHER" id="PTHR18952:SF208">
    <property type="entry name" value="CARBONIC ANHYDRASE XA-RELATED"/>
    <property type="match status" value="1"/>
</dbReference>
<dbReference type="Proteomes" id="UP001206925">
    <property type="component" value="Unassembled WGS sequence"/>
</dbReference>
<feature type="domain" description="Alpha-carbonic anhydrase" evidence="1">
    <location>
        <begin position="13"/>
        <end position="248"/>
    </location>
</feature>
<dbReference type="Pfam" id="PF00194">
    <property type="entry name" value="Carb_anhydrase"/>
    <property type="match status" value="1"/>
</dbReference>
<evidence type="ECO:0000313" key="3">
    <source>
        <dbReference type="Proteomes" id="UP001206925"/>
    </source>
</evidence>
<dbReference type="GO" id="GO:0008270">
    <property type="term" value="F:zinc ion binding"/>
    <property type="evidence" value="ECO:0007669"/>
    <property type="project" value="InterPro"/>
</dbReference>
<proteinExistence type="predicted"/>
<dbReference type="PROSITE" id="PS51144">
    <property type="entry name" value="ALPHA_CA_2"/>
    <property type="match status" value="1"/>
</dbReference>
<protein>
    <recommendedName>
        <fullName evidence="1">Alpha-carbonic anhydrase domain-containing protein</fullName>
    </recommendedName>
</protein>
<dbReference type="InterPro" id="IPR041891">
    <property type="entry name" value="Alpha_CA_prokaryot-like"/>
</dbReference>
<dbReference type="EMBL" id="JAMZMK010006171">
    <property type="protein sequence ID" value="KAI7750277.1"/>
    <property type="molecule type" value="Genomic_DNA"/>
</dbReference>